<feature type="transmembrane region" description="Helical" evidence="8">
    <location>
        <begin position="922"/>
        <end position="941"/>
    </location>
</feature>
<protein>
    <submittedName>
        <fullName evidence="9">Putative outer membrane protein pmp12</fullName>
    </submittedName>
</protein>
<dbReference type="Gene3D" id="2.160.20.10">
    <property type="entry name" value="Single-stranded right-handed beta-helix, Pectin lyase-like"/>
    <property type="match status" value="1"/>
</dbReference>
<evidence type="ECO:0000256" key="5">
    <source>
        <dbReference type="ARBA" id="ARBA00022729"/>
    </source>
</evidence>
<keyword evidence="10" id="KW-1185">Reference proteome</keyword>
<dbReference type="SMART" id="SM00710">
    <property type="entry name" value="PbH1"/>
    <property type="match status" value="11"/>
</dbReference>
<keyword evidence="8" id="KW-0812">Transmembrane</keyword>
<evidence type="ECO:0000256" key="8">
    <source>
        <dbReference type="SAM" id="Phobius"/>
    </source>
</evidence>
<keyword evidence="6 8" id="KW-0472">Membrane</keyword>
<proteinExistence type="predicted"/>
<dbReference type="InterPro" id="IPR011050">
    <property type="entry name" value="Pectin_lyase_fold/virulence"/>
</dbReference>
<organism evidence="9 10">
    <name type="scientific">Methanobrevibacter cuticularis</name>
    <dbReference type="NCBI Taxonomy" id="47311"/>
    <lineage>
        <taxon>Archaea</taxon>
        <taxon>Methanobacteriati</taxon>
        <taxon>Methanobacteriota</taxon>
        <taxon>Methanomada group</taxon>
        <taxon>Methanobacteria</taxon>
        <taxon>Methanobacteriales</taxon>
        <taxon>Methanobacteriaceae</taxon>
        <taxon>Methanobrevibacter</taxon>
    </lineage>
</organism>
<comment type="caution">
    <text evidence="9">The sequence shown here is derived from an EMBL/GenBank/DDBJ whole genome shotgun (WGS) entry which is preliminary data.</text>
</comment>
<gene>
    <name evidence="9" type="ORF">MBCUT_09150</name>
</gene>
<dbReference type="InterPro" id="IPR012334">
    <property type="entry name" value="Pectin_lyas_fold"/>
</dbReference>
<evidence type="ECO:0000313" key="10">
    <source>
        <dbReference type="Proteomes" id="UP000077275"/>
    </source>
</evidence>
<dbReference type="PATRIC" id="fig|47311.3.peg.1009"/>
<evidence type="ECO:0000256" key="3">
    <source>
        <dbReference type="ARBA" id="ARBA00004613"/>
    </source>
</evidence>
<dbReference type="RefSeq" id="WP_067259439.1">
    <property type="nucleotide sequence ID" value="NZ_LWMW01000095.1"/>
</dbReference>
<dbReference type="AlphaFoldDB" id="A0A166E5I7"/>
<sequence>MIVLAILLIFISLNPCSAANSTIDNTTSGGIDGAITAGATNPGDTIFLTPGNYAGSDNVGISINKNVTIQGNGSTNQVFIDAQGSSNIFNIGVGLNVTFINITFINGKITGNGGAVSNIYNDTTMTFINCRFINNTASGSGILPQGGAIYSLGNLNVIGSTFINNTAYTGGAIFTGDNTNTKIVDSVFTNNKGNISLGGGGAVYNNGGTQITGSNFTNNSADVGGAIRNSGNLSVDNSEFSSNNAIAGGAISSQGHGIINAILNITNSNFTANTADGGGAITTQGGNISVTASRFTDNSATDYGGAILNGGTDSSYYGVTFTNNSAFDGGAICTIFGGNTSIVNSNFTNNKANSSLGNGGAIYNDGSIQNIINSTFIANAASSAGAIYNNNTTSKINGSKFDSNNATNIGGAIASEGSSSVAIDNSFFTSNSAGAGGAISDAGSNFTVTNSNFTANNASYFGGAILADSQNASISNSKFTNNKASVNGGGIYNEGNMTVSNNTMNGNTADISGNMIYNVGNMGILKLTYINNSTKSVKEGQQVNLSATLTDDMGNTVTGQNITFVVNGTNIGSITATEGYANISYTVADPVGALTVSGNYAGHNGYGINLLNGTLLIKLDTNSTINVSNSNSSKVGQSVNISGVLRDEKGNPVANAVLNVTVDGNVFTVTTNNTGAWNLAYTPTHGGNIVVVNWAGNDTYFAFTNNTSFNVLKLAVNSTINVPSNVKVGKTITIDGVLVDENGNPVANVPITVSVGGKVYSLKTDNSGRWSLTYKPTHTGTVNTIVNYAGNDKYFSYNNTTTFNVIKGKVIVDVNVVKNSDGSADVIVTVTDEDGDPIPDYKVSVDLDGKHIGDIVTSVLGVGRIHIPSNKLSDGRHVITVTSADENYNANPVSVEFETQNNNNDTNKTNNNPVATATMKNTGMPIIAIILVLLTTIGISIRRKQD</sequence>
<dbReference type="PANTHER" id="PTHR11319">
    <property type="entry name" value="G PROTEIN-COUPLED RECEPTOR-RELATED"/>
    <property type="match status" value="1"/>
</dbReference>
<dbReference type="GO" id="GO:0005576">
    <property type="term" value="C:extracellular region"/>
    <property type="evidence" value="ECO:0007669"/>
    <property type="project" value="UniProtKB-SubCell"/>
</dbReference>
<evidence type="ECO:0000256" key="2">
    <source>
        <dbReference type="ARBA" id="ARBA00004442"/>
    </source>
</evidence>
<evidence type="ECO:0000256" key="7">
    <source>
        <dbReference type="ARBA" id="ARBA00023237"/>
    </source>
</evidence>
<dbReference type="SUPFAM" id="SSF51126">
    <property type="entry name" value="Pectin lyase-like"/>
    <property type="match status" value="3"/>
</dbReference>
<dbReference type="Pfam" id="PF02415">
    <property type="entry name" value="Chlam_PMP"/>
    <property type="match status" value="3"/>
</dbReference>
<evidence type="ECO:0000256" key="1">
    <source>
        <dbReference type="ARBA" id="ARBA00004196"/>
    </source>
</evidence>
<dbReference type="PANTHER" id="PTHR11319:SF35">
    <property type="entry name" value="OUTER MEMBRANE PROTEIN PMPC-RELATED"/>
    <property type="match status" value="1"/>
</dbReference>
<dbReference type="InterPro" id="IPR006626">
    <property type="entry name" value="PbH1"/>
</dbReference>
<evidence type="ECO:0000256" key="6">
    <source>
        <dbReference type="ARBA" id="ARBA00023136"/>
    </source>
</evidence>
<name>A0A166E5I7_9EURY</name>
<dbReference type="Gene3D" id="2.60.40.10">
    <property type="entry name" value="Immunoglobulins"/>
    <property type="match status" value="2"/>
</dbReference>
<dbReference type="EMBL" id="LWMW01000095">
    <property type="protein sequence ID" value="KZX16302.1"/>
    <property type="molecule type" value="Genomic_DNA"/>
</dbReference>
<keyword evidence="7" id="KW-0998">Cell outer membrane</keyword>
<evidence type="ECO:0000256" key="4">
    <source>
        <dbReference type="ARBA" id="ARBA00022525"/>
    </source>
</evidence>
<comment type="subcellular location">
    <subcellularLocation>
        <location evidence="1">Cell envelope</location>
    </subcellularLocation>
    <subcellularLocation>
        <location evidence="2">Cell outer membrane</location>
    </subcellularLocation>
    <subcellularLocation>
        <location evidence="3">Secreted</location>
    </subcellularLocation>
</comment>
<dbReference type="OrthoDB" id="78493at2157"/>
<evidence type="ECO:0000313" key="9">
    <source>
        <dbReference type="EMBL" id="KZX16302.1"/>
    </source>
</evidence>
<dbReference type="Proteomes" id="UP000077275">
    <property type="component" value="Unassembled WGS sequence"/>
</dbReference>
<dbReference type="SUPFAM" id="SSF49464">
    <property type="entry name" value="Carboxypeptidase regulatory domain-like"/>
    <property type="match status" value="1"/>
</dbReference>
<dbReference type="InterPro" id="IPR008969">
    <property type="entry name" value="CarboxyPept-like_regulatory"/>
</dbReference>
<accession>A0A166E5I7</accession>
<keyword evidence="5" id="KW-0732">Signal</keyword>
<dbReference type="InterPro" id="IPR003368">
    <property type="entry name" value="POMP_repeat"/>
</dbReference>
<reference evidence="9 10" key="1">
    <citation type="submission" date="2016-04" db="EMBL/GenBank/DDBJ databases">
        <title>Genome sequence of Methanobrevibacter cuticularis DSM 11139.</title>
        <authorList>
            <person name="Poehlein A."/>
            <person name="Seedorf H."/>
            <person name="Daniel R."/>
        </authorList>
    </citation>
    <scope>NUCLEOTIDE SEQUENCE [LARGE SCALE GENOMIC DNA]</scope>
    <source>
        <strain evidence="9 10">DSM 11139</strain>
    </source>
</reference>
<dbReference type="InterPro" id="IPR013783">
    <property type="entry name" value="Ig-like_fold"/>
</dbReference>
<keyword evidence="4" id="KW-0964">Secreted</keyword>
<keyword evidence="8" id="KW-1133">Transmembrane helix</keyword>